<dbReference type="Proteomes" id="UP001205867">
    <property type="component" value="Unassembled WGS sequence"/>
</dbReference>
<dbReference type="AlphaFoldDB" id="A0AAP3AJN9"/>
<gene>
    <name evidence="2" type="ORF">M3A82_004600</name>
</gene>
<evidence type="ECO:0000259" key="1">
    <source>
        <dbReference type="Pfam" id="PF06114"/>
    </source>
</evidence>
<dbReference type="Pfam" id="PF06114">
    <property type="entry name" value="Peptidase_M78"/>
    <property type="match status" value="1"/>
</dbReference>
<proteinExistence type="predicted"/>
<sequence>MSMETQPAGLSNKGVQDYARLVGEKYSVWDDEGRADLRGLLDELGGRAIVQDGPESLHVYEDSTFTIFLPEFTSARRDRFTIAHEIGHYFLHYLYPRRSGPGSFGRGARNRAETEANVFASSLLMPEEHFRRIWDALGADAWKVARHFDVSPAAASVRAEVLGLG</sequence>
<dbReference type="EMBL" id="JALXKZ020000006">
    <property type="protein sequence ID" value="MCV7628622.1"/>
    <property type="molecule type" value="Genomic_DNA"/>
</dbReference>
<accession>A0AAP3AJN9</accession>
<name>A0AAP3AJN9_MICLU</name>
<feature type="domain" description="IrrE N-terminal-like" evidence="1">
    <location>
        <begin position="54"/>
        <end position="159"/>
    </location>
</feature>
<dbReference type="InterPro" id="IPR052345">
    <property type="entry name" value="Rad_response_metalloprotease"/>
</dbReference>
<reference evidence="2" key="1">
    <citation type="submission" date="2023-06" db="EMBL/GenBank/DDBJ databases">
        <title>lsaBGC provides a comprehensive framework for evolutionary analysis of biosynthetic gene clusters within focal taxa.</title>
        <authorList>
            <person name="Salamzade R."/>
            <person name="Sandstrom S."/>
            <person name="Kalan L.R."/>
        </authorList>
    </citation>
    <scope>NUCLEOTIDE SEQUENCE</scope>
    <source>
        <strain evidence="2">P3-SID899</strain>
    </source>
</reference>
<dbReference type="InterPro" id="IPR010359">
    <property type="entry name" value="IrrE_HExxH"/>
</dbReference>
<dbReference type="PANTHER" id="PTHR43236">
    <property type="entry name" value="ANTITOXIN HIGA1"/>
    <property type="match status" value="1"/>
</dbReference>
<evidence type="ECO:0000313" key="3">
    <source>
        <dbReference type="Proteomes" id="UP001205867"/>
    </source>
</evidence>
<dbReference type="Gene3D" id="1.10.10.2910">
    <property type="match status" value="1"/>
</dbReference>
<organism evidence="2 3">
    <name type="scientific">Micrococcus luteus</name>
    <name type="common">Micrococcus lysodeikticus</name>
    <dbReference type="NCBI Taxonomy" id="1270"/>
    <lineage>
        <taxon>Bacteria</taxon>
        <taxon>Bacillati</taxon>
        <taxon>Actinomycetota</taxon>
        <taxon>Actinomycetes</taxon>
        <taxon>Micrococcales</taxon>
        <taxon>Micrococcaceae</taxon>
        <taxon>Micrococcus</taxon>
    </lineage>
</organism>
<comment type="caution">
    <text evidence="2">The sequence shown here is derived from an EMBL/GenBank/DDBJ whole genome shotgun (WGS) entry which is preliminary data.</text>
</comment>
<dbReference type="PANTHER" id="PTHR43236:SF1">
    <property type="entry name" value="BLL7220 PROTEIN"/>
    <property type="match status" value="1"/>
</dbReference>
<evidence type="ECO:0000313" key="2">
    <source>
        <dbReference type="EMBL" id="MCV7628622.1"/>
    </source>
</evidence>
<protein>
    <submittedName>
        <fullName evidence="2">ImmA/IrrE family metallo-endopeptidase</fullName>
    </submittedName>
</protein>